<protein>
    <submittedName>
        <fullName evidence="1">Uncharacterized protein</fullName>
    </submittedName>
</protein>
<reference evidence="2 4" key="3">
    <citation type="submission" date="2017-11" db="EMBL/GenBank/DDBJ databases">
        <title>De-novo sequencing of pomegranate (Punica granatum L.) genome.</title>
        <authorList>
            <person name="Akparov Z."/>
            <person name="Amiraslanov A."/>
            <person name="Hajiyeva S."/>
            <person name="Abbasov M."/>
            <person name="Kaur K."/>
            <person name="Hamwieh A."/>
            <person name="Solovyev V."/>
            <person name="Salamov A."/>
            <person name="Braich B."/>
            <person name="Kosarev P."/>
            <person name="Mahmoud A."/>
            <person name="Hajiyev E."/>
            <person name="Babayeva S."/>
            <person name="Izzatullayeva V."/>
            <person name="Mammadov A."/>
            <person name="Mammadov A."/>
            <person name="Sharifova S."/>
            <person name="Ojaghi J."/>
            <person name="Eynullazada K."/>
            <person name="Bayramov B."/>
            <person name="Abdulazimova A."/>
            <person name="Shahmuradov I."/>
        </authorList>
    </citation>
    <scope>NUCLEOTIDE SEQUENCE [LARGE SCALE GENOMIC DNA]</scope>
    <source>
        <strain evidence="2">AG2017</strain>
        <strain evidence="4">cv. AG2017</strain>
        <tissue evidence="2">Leaf</tissue>
    </source>
</reference>
<dbReference type="Proteomes" id="UP000197138">
    <property type="component" value="Unassembled WGS sequence"/>
</dbReference>
<comment type="caution">
    <text evidence="1">The sequence shown here is derived from an EMBL/GenBank/DDBJ whole genome shotgun (WGS) entry which is preliminary data.</text>
</comment>
<dbReference type="AlphaFoldDB" id="A0A218XM14"/>
<accession>A0A218XM14</accession>
<organism evidence="1 3">
    <name type="scientific">Punica granatum</name>
    <name type="common">Pomegranate</name>
    <dbReference type="NCBI Taxonomy" id="22663"/>
    <lineage>
        <taxon>Eukaryota</taxon>
        <taxon>Viridiplantae</taxon>
        <taxon>Streptophyta</taxon>
        <taxon>Embryophyta</taxon>
        <taxon>Tracheophyta</taxon>
        <taxon>Spermatophyta</taxon>
        <taxon>Magnoliopsida</taxon>
        <taxon>eudicotyledons</taxon>
        <taxon>Gunneridae</taxon>
        <taxon>Pentapetalae</taxon>
        <taxon>rosids</taxon>
        <taxon>malvids</taxon>
        <taxon>Myrtales</taxon>
        <taxon>Lythraceae</taxon>
        <taxon>Punica</taxon>
    </lineage>
</organism>
<evidence type="ECO:0000313" key="2">
    <source>
        <dbReference type="EMBL" id="PKI31724.1"/>
    </source>
</evidence>
<reference evidence="3" key="1">
    <citation type="journal article" date="2017" name="Plant J.">
        <title>The pomegranate (Punica granatum L.) genome and the genomics of punicalagin biosynthesis.</title>
        <authorList>
            <person name="Qin G."/>
            <person name="Xu C."/>
            <person name="Ming R."/>
            <person name="Tang H."/>
            <person name="Guyot R."/>
            <person name="Kramer E.M."/>
            <person name="Hu Y."/>
            <person name="Yi X."/>
            <person name="Qi Y."/>
            <person name="Xu X."/>
            <person name="Gao Z."/>
            <person name="Pan H."/>
            <person name="Jian J."/>
            <person name="Tian Y."/>
            <person name="Yue Z."/>
            <person name="Xu Y."/>
        </authorList>
    </citation>
    <scope>NUCLEOTIDE SEQUENCE [LARGE SCALE GENOMIC DNA]</scope>
    <source>
        <strain evidence="3">cv. Dabenzi</strain>
    </source>
</reference>
<reference evidence="1" key="2">
    <citation type="submission" date="2017-06" db="EMBL/GenBank/DDBJ databases">
        <title>The pomegranate genome and the genomics of punicalagin biosynthesis.</title>
        <authorList>
            <person name="Xu C."/>
        </authorList>
    </citation>
    <scope>NUCLEOTIDE SEQUENCE [LARGE SCALE GENOMIC DNA]</scope>
    <source>
        <tissue evidence="1">Fresh leaf</tissue>
    </source>
</reference>
<dbReference type="Proteomes" id="UP000233551">
    <property type="component" value="Unassembled WGS sequence"/>
</dbReference>
<keyword evidence="4" id="KW-1185">Reference proteome</keyword>
<dbReference type="EMBL" id="MTKT01001276">
    <property type="protein sequence ID" value="OWM85511.1"/>
    <property type="molecule type" value="Genomic_DNA"/>
</dbReference>
<evidence type="ECO:0000313" key="1">
    <source>
        <dbReference type="EMBL" id="OWM85511.1"/>
    </source>
</evidence>
<evidence type="ECO:0000313" key="3">
    <source>
        <dbReference type="Proteomes" id="UP000197138"/>
    </source>
</evidence>
<dbReference type="EMBL" id="PGOL01008455">
    <property type="protein sequence ID" value="PKI31724.1"/>
    <property type="molecule type" value="Genomic_DNA"/>
</dbReference>
<gene>
    <name evidence="1" type="ORF">CDL15_Pgr019135</name>
    <name evidence="2" type="ORF">CRG98_047877</name>
</gene>
<name>A0A218XM14_PUNGR</name>
<proteinExistence type="predicted"/>
<sequence>MGESENTESELNRALNRALNRGIGPILRFRIQPRLGQSPGLIRAVGRSRAEAQPISPEPGSFVPPLPSFPLSSGSPFSPSLEIACPNPNTSPVRPTLRRSSVKIQPKLRRPSSCSDFRFRSSDFRVSVRDSELHSVRFSSEVPSFSPSFSPRFRVSVLNSDFLCSFKLFRVSVRLSSSVISASQALAFKLSQ</sequence>
<evidence type="ECO:0000313" key="4">
    <source>
        <dbReference type="Proteomes" id="UP000233551"/>
    </source>
</evidence>